<feature type="region of interest" description="Disordered" evidence="1">
    <location>
        <begin position="157"/>
        <end position="179"/>
    </location>
</feature>
<sequence>MTSIAIVDDRSASIQYSGNWVPGGTSFEYDTTTTGSNSTGDTATFTFTGTWVSVYGTTGSTSTNGIPTIQFTVDGGAPVLFTAPNVSVQALYHYQTFASDVLDDTTHTLVIKNTSPGCPPALCTAWIDFIEYIPSQASCMIIVSFIRSSSSDKVWGTASTSVPSSSPSSPATSSSGTASHTSNVALAAGIGGKGVRDYSWLMYDLASEDIAEMAARTYQPIITEHQASEVSSSSAGRLQTAIERLPRRKG</sequence>
<dbReference type="RefSeq" id="XP_007771894.1">
    <property type="nucleotide sequence ID" value="XM_007773704.1"/>
</dbReference>
<feature type="region of interest" description="Disordered" evidence="1">
    <location>
        <begin position="226"/>
        <end position="250"/>
    </location>
</feature>
<proteinExistence type="predicted"/>
<gene>
    <name evidence="2" type="ORF">CONPUDRAFT_75628</name>
</gene>
<accession>A0A5M3MFN2</accession>
<name>A0A5M3MFN2_CONPW</name>
<reference evidence="3" key="1">
    <citation type="journal article" date="2012" name="Science">
        <title>The Paleozoic origin of enzymatic lignin decomposition reconstructed from 31 fungal genomes.</title>
        <authorList>
            <person name="Floudas D."/>
            <person name="Binder M."/>
            <person name="Riley R."/>
            <person name="Barry K."/>
            <person name="Blanchette R.A."/>
            <person name="Henrissat B."/>
            <person name="Martinez A.T."/>
            <person name="Otillar R."/>
            <person name="Spatafora J.W."/>
            <person name="Yadav J.S."/>
            <person name="Aerts A."/>
            <person name="Benoit I."/>
            <person name="Boyd A."/>
            <person name="Carlson A."/>
            <person name="Copeland A."/>
            <person name="Coutinho P.M."/>
            <person name="de Vries R.P."/>
            <person name="Ferreira P."/>
            <person name="Findley K."/>
            <person name="Foster B."/>
            <person name="Gaskell J."/>
            <person name="Glotzer D."/>
            <person name="Gorecki P."/>
            <person name="Heitman J."/>
            <person name="Hesse C."/>
            <person name="Hori C."/>
            <person name="Igarashi K."/>
            <person name="Jurgens J.A."/>
            <person name="Kallen N."/>
            <person name="Kersten P."/>
            <person name="Kohler A."/>
            <person name="Kuees U."/>
            <person name="Kumar T.K.A."/>
            <person name="Kuo A."/>
            <person name="LaButti K."/>
            <person name="Larrondo L.F."/>
            <person name="Lindquist E."/>
            <person name="Ling A."/>
            <person name="Lombard V."/>
            <person name="Lucas S."/>
            <person name="Lundell T."/>
            <person name="Martin R."/>
            <person name="McLaughlin D.J."/>
            <person name="Morgenstern I."/>
            <person name="Morin E."/>
            <person name="Murat C."/>
            <person name="Nagy L.G."/>
            <person name="Nolan M."/>
            <person name="Ohm R.A."/>
            <person name="Patyshakuliyeva A."/>
            <person name="Rokas A."/>
            <person name="Ruiz-Duenas F.J."/>
            <person name="Sabat G."/>
            <person name="Salamov A."/>
            <person name="Samejima M."/>
            <person name="Schmutz J."/>
            <person name="Slot J.C."/>
            <person name="St John F."/>
            <person name="Stenlid J."/>
            <person name="Sun H."/>
            <person name="Sun S."/>
            <person name="Syed K."/>
            <person name="Tsang A."/>
            <person name="Wiebenga A."/>
            <person name="Young D."/>
            <person name="Pisabarro A."/>
            <person name="Eastwood D.C."/>
            <person name="Martin F."/>
            <person name="Cullen D."/>
            <person name="Grigoriev I.V."/>
            <person name="Hibbett D.S."/>
        </authorList>
    </citation>
    <scope>NUCLEOTIDE SEQUENCE [LARGE SCALE GENOMIC DNA]</scope>
    <source>
        <strain evidence="3">RWD-64-598 SS2</strain>
    </source>
</reference>
<organism evidence="2 3">
    <name type="scientific">Coniophora puteana (strain RWD-64-598)</name>
    <name type="common">Brown rot fungus</name>
    <dbReference type="NCBI Taxonomy" id="741705"/>
    <lineage>
        <taxon>Eukaryota</taxon>
        <taxon>Fungi</taxon>
        <taxon>Dikarya</taxon>
        <taxon>Basidiomycota</taxon>
        <taxon>Agaricomycotina</taxon>
        <taxon>Agaricomycetes</taxon>
        <taxon>Agaricomycetidae</taxon>
        <taxon>Boletales</taxon>
        <taxon>Coniophorineae</taxon>
        <taxon>Coniophoraceae</taxon>
        <taxon>Coniophora</taxon>
    </lineage>
</organism>
<comment type="caution">
    <text evidence="2">The sequence shown here is derived from an EMBL/GenBank/DDBJ whole genome shotgun (WGS) entry which is preliminary data.</text>
</comment>
<feature type="compositionally biased region" description="Polar residues" evidence="1">
    <location>
        <begin position="228"/>
        <end position="237"/>
    </location>
</feature>
<evidence type="ECO:0000313" key="2">
    <source>
        <dbReference type="EMBL" id="EIW77847.1"/>
    </source>
</evidence>
<evidence type="ECO:0000313" key="3">
    <source>
        <dbReference type="Proteomes" id="UP000053558"/>
    </source>
</evidence>
<dbReference type="OrthoDB" id="3265734at2759"/>
<dbReference type="EMBL" id="JH711583">
    <property type="protein sequence ID" value="EIW77847.1"/>
    <property type="molecule type" value="Genomic_DNA"/>
</dbReference>
<dbReference type="KEGG" id="cput:CONPUDRAFT_75628"/>
<keyword evidence="3" id="KW-1185">Reference proteome</keyword>
<dbReference type="GeneID" id="19209393"/>
<evidence type="ECO:0000256" key="1">
    <source>
        <dbReference type="SAM" id="MobiDB-lite"/>
    </source>
</evidence>
<dbReference type="Proteomes" id="UP000053558">
    <property type="component" value="Unassembled WGS sequence"/>
</dbReference>
<dbReference type="OMA" id="WIDFIEY"/>
<dbReference type="AlphaFoldDB" id="A0A5M3MFN2"/>
<dbReference type="Gene3D" id="2.60.120.260">
    <property type="entry name" value="Galactose-binding domain-like"/>
    <property type="match status" value="1"/>
</dbReference>
<protein>
    <submittedName>
        <fullName evidence="2">Uncharacterized protein</fullName>
    </submittedName>
</protein>